<accession>A0ABW3MA38</accession>
<keyword evidence="3" id="KW-1185">Reference proteome</keyword>
<evidence type="ECO:0000313" key="2">
    <source>
        <dbReference type="EMBL" id="MFD1046439.1"/>
    </source>
</evidence>
<dbReference type="Proteomes" id="UP001597045">
    <property type="component" value="Unassembled WGS sequence"/>
</dbReference>
<evidence type="ECO:0000313" key="3">
    <source>
        <dbReference type="Proteomes" id="UP001597045"/>
    </source>
</evidence>
<dbReference type="InterPro" id="IPR011010">
    <property type="entry name" value="DNA_brk_join_enz"/>
</dbReference>
<evidence type="ECO:0000256" key="1">
    <source>
        <dbReference type="ARBA" id="ARBA00023172"/>
    </source>
</evidence>
<dbReference type="EMBL" id="JBHTIS010000655">
    <property type="protein sequence ID" value="MFD1046439.1"/>
    <property type="molecule type" value="Genomic_DNA"/>
</dbReference>
<organism evidence="2 3">
    <name type="scientific">Kibdelosporangium lantanae</name>
    <dbReference type="NCBI Taxonomy" id="1497396"/>
    <lineage>
        <taxon>Bacteria</taxon>
        <taxon>Bacillati</taxon>
        <taxon>Actinomycetota</taxon>
        <taxon>Actinomycetes</taxon>
        <taxon>Pseudonocardiales</taxon>
        <taxon>Pseudonocardiaceae</taxon>
        <taxon>Kibdelosporangium</taxon>
    </lineage>
</organism>
<keyword evidence="1" id="KW-0233">DNA recombination</keyword>
<protein>
    <submittedName>
        <fullName evidence="2">Integrase</fullName>
    </submittedName>
</protein>
<dbReference type="SUPFAM" id="SSF56349">
    <property type="entry name" value="DNA breaking-rejoining enzymes"/>
    <property type="match status" value="1"/>
</dbReference>
<reference evidence="3" key="1">
    <citation type="journal article" date="2019" name="Int. J. Syst. Evol. Microbiol.">
        <title>The Global Catalogue of Microorganisms (GCM) 10K type strain sequencing project: providing services to taxonomists for standard genome sequencing and annotation.</title>
        <authorList>
            <consortium name="The Broad Institute Genomics Platform"/>
            <consortium name="The Broad Institute Genome Sequencing Center for Infectious Disease"/>
            <person name="Wu L."/>
            <person name="Ma J."/>
        </authorList>
    </citation>
    <scope>NUCLEOTIDE SEQUENCE [LARGE SCALE GENOMIC DNA]</scope>
    <source>
        <strain evidence="3">JCM 31486</strain>
    </source>
</reference>
<comment type="caution">
    <text evidence="2">The sequence shown here is derived from an EMBL/GenBank/DDBJ whole genome shotgun (WGS) entry which is preliminary data.</text>
</comment>
<gene>
    <name evidence="2" type="ORF">ACFQ1S_13170</name>
</gene>
<dbReference type="InterPro" id="IPR013762">
    <property type="entry name" value="Integrase-like_cat_sf"/>
</dbReference>
<feature type="non-terminal residue" evidence="2">
    <location>
        <position position="1"/>
    </location>
</feature>
<sequence>SSTYGRVWAQARTAVFTPEVAASSLAKRPYDLRHACVSTWLNAGVEPTRVAEWAGHSLSVLMRVYAKCLDGGEQQARARVQQLLTPE</sequence>
<proteinExistence type="predicted"/>
<name>A0ABW3MA38_9PSEU</name>
<dbReference type="Gene3D" id="1.10.443.10">
    <property type="entry name" value="Intergrase catalytic core"/>
    <property type="match status" value="1"/>
</dbReference>